<keyword evidence="4 7" id="KW-0597">Phosphoprotein</keyword>
<keyword evidence="9" id="KW-0812">Transmembrane</keyword>
<keyword evidence="8" id="KW-0175">Coiled coil</keyword>
<dbReference type="SMART" id="SM00387">
    <property type="entry name" value="HATPase_c"/>
    <property type="match status" value="1"/>
</dbReference>
<dbReference type="InterPro" id="IPR003661">
    <property type="entry name" value="HisK_dim/P_dom"/>
</dbReference>
<proteinExistence type="predicted"/>
<dbReference type="Pfam" id="PF02518">
    <property type="entry name" value="HATPase_c"/>
    <property type="match status" value="1"/>
</dbReference>
<evidence type="ECO:0000256" key="2">
    <source>
        <dbReference type="ARBA" id="ARBA00004370"/>
    </source>
</evidence>
<feature type="domain" description="Histidine kinase" evidence="10">
    <location>
        <begin position="329"/>
        <end position="548"/>
    </location>
</feature>
<evidence type="ECO:0000256" key="5">
    <source>
        <dbReference type="ARBA" id="ARBA00022679"/>
    </source>
</evidence>
<comment type="catalytic activity">
    <reaction evidence="1">
        <text>ATP + protein L-histidine = ADP + protein N-phospho-L-histidine.</text>
        <dbReference type="EC" id="2.7.13.3"/>
    </reaction>
</comment>
<dbReference type="SMART" id="SM00304">
    <property type="entry name" value="HAMP"/>
    <property type="match status" value="1"/>
</dbReference>
<dbReference type="InterPro" id="IPR004358">
    <property type="entry name" value="Sig_transdc_His_kin-like_C"/>
</dbReference>
<dbReference type="Pfam" id="PF00512">
    <property type="entry name" value="HisKA"/>
    <property type="match status" value="1"/>
</dbReference>
<dbReference type="SUPFAM" id="SSF52172">
    <property type="entry name" value="CheY-like"/>
    <property type="match status" value="1"/>
</dbReference>
<gene>
    <name evidence="13" type="ORF">GCM10011332_09160</name>
</gene>
<dbReference type="SUPFAM" id="SSF55874">
    <property type="entry name" value="ATPase domain of HSP90 chaperone/DNA topoisomerase II/histidine kinase"/>
    <property type="match status" value="1"/>
</dbReference>
<dbReference type="EMBL" id="BMHV01000005">
    <property type="protein sequence ID" value="GGF57823.1"/>
    <property type="molecule type" value="Genomic_DNA"/>
</dbReference>
<dbReference type="InterPro" id="IPR003660">
    <property type="entry name" value="HAMP_dom"/>
</dbReference>
<reference evidence="13" key="1">
    <citation type="journal article" date="2014" name="Int. J. Syst. Evol. Microbiol.">
        <title>Complete genome sequence of Corynebacterium casei LMG S-19264T (=DSM 44701T), isolated from a smear-ripened cheese.</title>
        <authorList>
            <consortium name="US DOE Joint Genome Institute (JGI-PGF)"/>
            <person name="Walter F."/>
            <person name="Albersmeier A."/>
            <person name="Kalinowski J."/>
            <person name="Ruckert C."/>
        </authorList>
    </citation>
    <scope>NUCLEOTIDE SEQUENCE</scope>
    <source>
        <strain evidence="13">CGMCC 1.15254</strain>
    </source>
</reference>
<dbReference type="Pfam" id="PF00072">
    <property type="entry name" value="Response_reg"/>
    <property type="match status" value="1"/>
</dbReference>
<feature type="domain" description="HAMP" evidence="12">
    <location>
        <begin position="230"/>
        <end position="282"/>
    </location>
</feature>
<comment type="subcellular location">
    <subcellularLocation>
        <location evidence="2">Membrane</location>
    </subcellularLocation>
</comment>
<dbReference type="SMART" id="SM00448">
    <property type="entry name" value="REC"/>
    <property type="match status" value="1"/>
</dbReference>
<dbReference type="PROSITE" id="PS50110">
    <property type="entry name" value="RESPONSE_REGULATORY"/>
    <property type="match status" value="1"/>
</dbReference>
<reference evidence="13" key="2">
    <citation type="submission" date="2020-09" db="EMBL/GenBank/DDBJ databases">
        <authorList>
            <person name="Sun Q."/>
            <person name="Zhou Y."/>
        </authorList>
    </citation>
    <scope>NUCLEOTIDE SEQUENCE</scope>
    <source>
        <strain evidence="13">CGMCC 1.15254</strain>
    </source>
</reference>
<evidence type="ECO:0000313" key="13">
    <source>
        <dbReference type="EMBL" id="GGF57823.1"/>
    </source>
</evidence>
<dbReference type="Proteomes" id="UP000632498">
    <property type="component" value="Unassembled WGS sequence"/>
</dbReference>
<evidence type="ECO:0000256" key="8">
    <source>
        <dbReference type="SAM" id="Coils"/>
    </source>
</evidence>
<evidence type="ECO:0000259" key="12">
    <source>
        <dbReference type="PROSITE" id="PS50885"/>
    </source>
</evidence>
<dbReference type="PROSITE" id="PS50109">
    <property type="entry name" value="HIS_KIN"/>
    <property type="match status" value="1"/>
</dbReference>
<dbReference type="InterPro" id="IPR003594">
    <property type="entry name" value="HATPase_dom"/>
</dbReference>
<feature type="transmembrane region" description="Helical" evidence="9">
    <location>
        <begin position="209"/>
        <end position="230"/>
    </location>
</feature>
<evidence type="ECO:0000256" key="4">
    <source>
        <dbReference type="ARBA" id="ARBA00022553"/>
    </source>
</evidence>
<dbReference type="CDD" id="cd00082">
    <property type="entry name" value="HisKA"/>
    <property type="match status" value="1"/>
</dbReference>
<evidence type="ECO:0000259" key="10">
    <source>
        <dbReference type="PROSITE" id="PS50109"/>
    </source>
</evidence>
<dbReference type="SMART" id="SM00388">
    <property type="entry name" value="HisKA"/>
    <property type="match status" value="1"/>
</dbReference>
<feature type="modified residue" description="4-aspartylphosphate" evidence="7">
    <location>
        <position position="627"/>
    </location>
</feature>
<dbReference type="Gene3D" id="6.10.340.10">
    <property type="match status" value="1"/>
</dbReference>
<evidence type="ECO:0000256" key="9">
    <source>
        <dbReference type="SAM" id="Phobius"/>
    </source>
</evidence>
<dbReference type="Pfam" id="PF00672">
    <property type="entry name" value="HAMP"/>
    <property type="match status" value="1"/>
</dbReference>
<dbReference type="PROSITE" id="PS50885">
    <property type="entry name" value="HAMP"/>
    <property type="match status" value="1"/>
</dbReference>
<organism evidence="13 14">
    <name type="scientific">Terasakiella brassicae</name>
    <dbReference type="NCBI Taxonomy" id="1634917"/>
    <lineage>
        <taxon>Bacteria</taxon>
        <taxon>Pseudomonadati</taxon>
        <taxon>Pseudomonadota</taxon>
        <taxon>Alphaproteobacteria</taxon>
        <taxon>Rhodospirillales</taxon>
        <taxon>Terasakiellaceae</taxon>
        <taxon>Terasakiella</taxon>
    </lineage>
</organism>
<evidence type="ECO:0000256" key="7">
    <source>
        <dbReference type="PROSITE-ProRule" id="PRU00169"/>
    </source>
</evidence>
<dbReference type="InterPro" id="IPR036890">
    <property type="entry name" value="HATPase_C_sf"/>
</dbReference>
<dbReference type="InterPro" id="IPR036097">
    <property type="entry name" value="HisK_dim/P_sf"/>
</dbReference>
<dbReference type="Gene3D" id="1.10.287.130">
    <property type="match status" value="1"/>
</dbReference>
<keyword evidence="9" id="KW-1133">Transmembrane helix</keyword>
<dbReference type="SUPFAM" id="SSF47384">
    <property type="entry name" value="Homodimeric domain of signal transducing histidine kinase"/>
    <property type="match status" value="1"/>
</dbReference>
<dbReference type="AlphaFoldDB" id="A0A917BW11"/>
<feature type="transmembrane region" description="Helical" evidence="9">
    <location>
        <begin position="7"/>
        <end position="27"/>
    </location>
</feature>
<evidence type="ECO:0000259" key="11">
    <source>
        <dbReference type="PROSITE" id="PS50110"/>
    </source>
</evidence>
<dbReference type="InterPro" id="IPR001789">
    <property type="entry name" value="Sig_transdc_resp-reg_receiver"/>
</dbReference>
<dbReference type="RefSeq" id="WP_188662148.1">
    <property type="nucleotide sequence ID" value="NZ_BMHV01000005.1"/>
</dbReference>
<comment type="caution">
    <text evidence="13">The sequence shown here is derived from an EMBL/GenBank/DDBJ whole genome shotgun (WGS) entry which is preliminary data.</text>
</comment>
<dbReference type="PRINTS" id="PR00344">
    <property type="entry name" value="BCTRLSENSOR"/>
</dbReference>
<keyword evidence="9" id="KW-0472">Membrane</keyword>
<dbReference type="GO" id="GO:0000155">
    <property type="term" value="F:phosphorelay sensor kinase activity"/>
    <property type="evidence" value="ECO:0007669"/>
    <property type="project" value="InterPro"/>
</dbReference>
<dbReference type="GO" id="GO:0005886">
    <property type="term" value="C:plasma membrane"/>
    <property type="evidence" value="ECO:0007669"/>
    <property type="project" value="TreeGrafter"/>
</dbReference>
<evidence type="ECO:0000256" key="3">
    <source>
        <dbReference type="ARBA" id="ARBA00012438"/>
    </source>
</evidence>
<dbReference type="CDD" id="cd06225">
    <property type="entry name" value="HAMP"/>
    <property type="match status" value="1"/>
</dbReference>
<keyword evidence="6" id="KW-0418">Kinase</keyword>
<dbReference type="Gene3D" id="3.40.50.2300">
    <property type="match status" value="1"/>
</dbReference>
<keyword evidence="5" id="KW-0808">Transferase</keyword>
<name>A0A917BW11_9PROT</name>
<accession>A0A917BW11</accession>
<protein>
    <recommendedName>
        <fullName evidence="3">histidine kinase</fullName>
        <ecNumber evidence="3">2.7.13.3</ecNumber>
    </recommendedName>
</protein>
<evidence type="ECO:0000256" key="6">
    <source>
        <dbReference type="ARBA" id="ARBA00022777"/>
    </source>
</evidence>
<keyword evidence="14" id="KW-1185">Reference proteome</keyword>
<sequence>MKLRNKLIISFICLVGILGFPFLVMVVTSQGSRDHIDKMVHVNVKEIEFSSNFNYAIQRVKSNLREMMLELLIDPKAAELSRARENVERNIEYLQRIGAEWQAIVEMDLAENHKDQDFDALNLEKEELAEVRGLLVLMEKFVKATNELMELYNDKVATPATLYERFEKNVEPVSQIIQSKAFELHKDALNEAKREGEAFEKELIYAEQITLLFVVFSFVLACVIAVIIALRMTTPLKQLSDLTARISPENLEERLPVGGNDEFSVLARRFNAMLDLLKANIEKREESERKVIEANNELEQKVRERTATLKEAREAAERASAAKTEFLSSMSHELRTPLNAILGFAQLLNQSRRFPLAEKQKKSVDQIIIGGKFLLALIDQLLELNKIEAGEMQIDLDCVAAEEVLAESLSFVSARARDEKVMIVNMTQAETLPYLRTDQTRLCQVLVNLLSNGIKYNKIGGEVRIWTELQEDRLKIIVADTGVGISEELQDKLFQPFERLGHDGGQVEGTGIGLTIAKRIIESLGGRIGFESRKDEGSAFWVEVPLCDQIDNTGNICLPDTVVEDVAQSGVRPLHRKILYVEDNRENIKLMTAVIQEVEGCEFLVSMDGAKGVKIAQEQRPDLILMDICMPGMTGFEALKQLRANPQTKDIPVIAVSASAMPNDVQAGQEAGFDEYVTKPFDLADLLTKIYHFLDRVPAG</sequence>
<dbReference type="InterPro" id="IPR011006">
    <property type="entry name" value="CheY-like_superfamily"/>
</dbReference>
<feature type="domain" description="Response regulatory" evidence="11">
    <location>
        <begin position="577"/>
        <end position="694"/>
    </location>
</feature>
<evidence type="ECO:0000256" key="1">
    <source>
        <dbReference type="ARBA" id="ARBA00000085"/>
    </source>
</evidence>
<feature type="coiled-coil region" evidence="8">
    <location>
        <begin position="277"/>
        <end position="315"/>
    </location>
</feature>
<evidence type="ECO:0000313" key="14">
    <source>
        <dbReference type="Proteomes" id="UP000632498"/>
    </source>
</evidence>
<dbReference type="SUPFAM" id="SSF158472">
    <property type="entry name" value="HAMP domain-like"/>
    <property type="match status" value="1"/>
</dbReference>
<dbReference type="InterPro" id="IPR005467">
    <property type="entry name" value="His_kinase_dom"/>
</dbReference>
<dbReference type="PANTHER" id="PTHR43047:SF63">
    <property type="entry name" value="HISTIDINE KINASE"/>
    <property type="match status" value="1"/>
</dbReference>
<dbReference type="PANTHER" id="PTHR43047">
    <property type="entry name" value="TWO-COMPONENT HISTIDINE PROTEIN KINASE"/>
    <property type="match status" value="1"/>
</dbReference>
<dbReference type="GO" id="GO:0009927">
    <property type="term" value="F:histidine phosphotransfer kinase activity"/>
    <property type="evidence" value="ECO:0007669"/>
    <property type="project" value="TreeGrafter"/>
</dbReference>
<dbReference type="Gene3D" id="3.30.565.10">
    <property type="entry name" value="Histidine kinase-like ATPase, C-terminal domain"/>
    <property type="match status" value="1"/>
</dbReference>
<dbReference type="EC" id="2.7.13.3" evidence="3"/>